<feature type="region of interest" description="Disordered" evidence="6">
    <location>
        <begin position="270"/>
        <end position="289"/>
    </location>
</feature>
<evidence type="ECO:0000256" key="5">
    <source>
        <dbReference type="ARBA" id="ARBA00022982"/>
    </source>
</evidence>
<keyword evidence="8" id="KW-0830">Ubiquinone</keyword>
<keyword evidence="1" id="KW-0813">Transport</keyword>
<evidence type="ECO:0000256" key="4">
    <source>
        <dbReference type="ARBA" id="ARBA00022643"/>
    </source>
</evidence>
<evidence type="ECO:0000256" key="6">
    <source>
        <dbReference type="SAM" id="MobiDB-lite"/>
    </source>
</evidence>
<dbReference type="PANTHER" id="PTHR36118:SF1">
    <property type="entry name" value="ION-TRANSLOCATING OXIDOREDUCTASE COMPLEX SUBUNIT G"/>
    <property type="match status" value="1"/>
</dbReference>
<organism evidence="8">
    <name type="scientific">uncultured bacterium Contig1549a</name>
    <dbReference type="NCBI Taxonomy" id="1393453"/>
    <lineage>
        <taxon>Bacteria</taxon>
        <taxon>environmental samples</taxon>
    </lineage>
</organism>
<feature type="compositionally biased region" description="Low complexity" evidence="6">
    <location>
        <begin position="270"/>
        <end position="280"/>
    </location>
</feature>
<accession>W0FGJ9</accession>
<keyword evidence="2" id="KW-0597">Phosphoprotein</keyword>
<evidence type="ECO:0000256" key="3">
    <source>
        <dbReference type="ARBA" id="ARBA00022630"/>
    </source>
</evidence>
<dbReference type="InterPro" id="IPR010209">
    <property type="entry name" value="Ion_transpt_RnfG/RsxG"/>
</dbReference>
<feature type="domain" description="FMN-binding" evidence="7">
    <location>
        <begin position="189"/>
        <end position="269"/>
    </location>
</feature>
<dbReference type="GO" id="GO:0005886">
    <property type="term" value="C:plasma membrane"/>
    <property type="evidence" value="ECO:0007669"/>
    <property type="project" value="InterPro"/>
</dbReference>
<evidence type="ECO:0000259" key="7">
    <source>
        <dbReference type="SMART" id="SM00900"/>
    </source>
</evidence>
<dbReference type="GO" id="GO:0010181">
    <property type="term" value="F:FMN binding"/>
    <property type="evidence" value="ECO:0007669"/>
    <property type="project" value="InterPro"/>
</dbReference>
<dbReference type="Gene3D" id="3.90.1010.20">
    <property type="match status" value="1"/>
</dbReference>
<feature type="compositionally biased region" description="Basic and acidic residues" evidence="6">
    <location>
        <begin position="149"/>
        <end position="171"/>
    </location>
</feature>
<dbReference type="GO" id="GO:0022900">
    <property type="term" value="P:electron transport chain"/>
    <property type="evidence" value="ECO:0007669"/>
    <property type="project" value="InterPro"/>
</dbReference>
<reference evidence="8" key="1">
    <citation type="journal article" date="2013" name="PLoS ONE">
        <title>Metagenomic insights into the carbohydrate-active enzymes carried by the microorganisms adhering to solid digesta in the rumen of cows.</title>
        <authorList>
            <person name="Wang L."/>
            <person name="Hatem A."/>
            <person name="Catalyurek U.V."/>
            <person name="Morrison M."/>
            <person name="Yu Z."/>
        </authorList>
    </citation>
    <scope>NUCLEOTIDE SEQUENCE</scope>
</reference>
<evidence type="ECO:0000256" key="1">
    <source>
        <dbReference type="ARBA" id="ARBA00022448"/>
    </source>
</evidence>
<proteinExistence type="predicted"/>
<keyword evidence="3" id="KW-0285">Flavoprotein</keyword>
<sequence>MAMNNFEKRQWVRLILCALVLIAVSLFLTGIIGGEHMTYNLAEKANGPAVNGTAVEETEQGFGGTVTVKATLDGKTVQALTIETPDETPGLGQRASEEDFTSQFIGKEGPFTFGENGIDALSGATVTSNAVLKALNRAITGEDAAEPAEEPKAEVKEELVQETTEEPKSEESAAEPEAAGTTVEETVQGFGGEVTIKATLDGKTVKALSIDTPNETPGLGQKASEEAFTSQFIGKEGPFTYGENGVEAITGATVTSTAVLEGLNKAFPAETASEPAAEAPAAEEKAAEPVAGTEIEKSEQGFGGEVTVKATLDGTTVKALSIDTPNETAGLGQKASEEAFTSQFIGKEGPFTYGENGIEALSGATVTSNAVLKALNQAFPGAEPAAEEQKEDAKPAEEAGRVYYGSYTAKRETNFSTIKVMINSKGGKITDCKITSEAKMEGSDFLTDEIKDTWAKTIVENGTADVDAITSATLKISSGAVVDAVNEILGRIQ</sequence>
<feature type="domain" description="FMN-binding" evidence="7">
    <location>
        <begin position="301"/>
        <end position="382"/>
    </location>
</feature>
<dbReference type="GO" id="GO:0009055">
    <property type="term" value="F:electron transfer activity"/>
    <property type="evidence" value="ECO:0007669"/>
    <property type="project" value="InterPro"/>
</dbReference>
<feature type="domain" description="FMN-binding" evidence="7">
    <location>
        <begin position="61"/>
        <end position="142"/>
    </location>
</feature>
<protein>
    <submittedName>
        <fullName evidence="8">NADH:ubiquinone oxidoreductase, Na(+)-translocating, B subunit</fullName>
    </submittedName>
</protein>
<evidence type="ECO:0000313" key="8">
    <source>
        <dbReference type="EMBL" id="AHF23758.1"/>
    </source>
</evidence>
<dbReference type="PANTHER" id="PTHR36118">
    <property type="entry name" value="ION-TRANSLOCATING OXIDOREDUCTASE COMPLEX SUBUNIT G"/>
    <property type="match status" value="1"/>
</dbReference>
<dbReference type="AlphaFoldDB" id="W0FGJ9"/>
<name>W0FGJ9_9BACT</name>
<dbReference type="EMBL" id="KC246774">
    <property type="protein sequence ID" value="AHF23758.1"/>
    <property type="molecule type" value="Genomic_DNA"/>
</dbReference>
<dbReference type="SMART" id="SM00900">
    <property type="entry name" value="FMN_bind"/>
    <property type="match status" value="4"/>
</dbReference>
<dbReference type="InterPro" id="IPR007329">
    <property type="entry name" value="FMN-bd"/>
</dbReference>
<keyword evidence="4" id="KW-0288">FMN</keyword>
<evidence type="ECO:0000256" key="2">
    <source>
        <dbReference type="ARBA" id="ARBA00022553"/>
    </source>
</evidence>
<keyword evidence="5" id="KW-0249">Electron transport</keyword>
<feature type="region of interest" description="Disordered" evidence="6">
    <location>
        <begin position="142"/>
        <end position="182"/>
    </location>
</feature>
<feature type="domain" description="FMN-binding" evidence="7">
    <location>
        <begin position="403"/>
        <end position="492"/>
    </location>
</feature>
<dbReference type="Pfam" id="PF04205">
    <property type="entry name" value="FMN_bind"/>
    <property type="match status" value="4"/>
</dbReference>